<reference evidence="1 2" key="1">
    <citation type="journal article" date="2019" name="Nat. Ecol. Evol.">
        <title>Megaphylogeny resolves global patterns of mushroom evolution.</title>
        <authorList>
            <person name="Varga T."/>
            <person name="Krizsan K."/>
            <person name="Foldi C."/>
            <person name="Dima B."/>
            <person name="Sanchez-Garcia M."/>
            <person name="Sanchez-Ramirez S."/>
            <person name="Szollosi G.J."/>
            <person name="Szarkandi J.G."/>
            <person name="Papp V."/>
            <person name="Albert L."/>
            <person name="Andreopoulos W."/>
            <person name="Angelini C."/>
            <person name="Antonin V."/>
            <person name="Barry K.W."/>
            <person name="Bougher N.L."/>
            <person name="Buchanan P."/>
            <person name="Buyck B."/>
            <person name="Bense V."/>
            <person name="Catcheside P."/>
            <person name="Chovatia M."/>
            <person name="Cooper J."/>
            <person name="Damon W."/>
            <person name="Desjardin D."/>
            <person name="Finy P."/>
            <person name="Geml J."/>
            <person name="Haridas S."/>
            <person name="Hughes K."/>
            <person name="Justo A."/>
            <person name="Karasinski D."/>
            <person name="Kautmanova I."/>
            <person name="Kiss B."/>
            <person name="Kocsube S."/>
            <person name="Kotiranta H."/>
            <person name="LaButti K.M."/>
            <person name="Lechner B.E."/>
            <person name="Liimatainen K."/>
            <person name="Lipzen A."/>
            <person name="Lukacs Z."/>
            <person name="Mihaltcheva S."/>
            <person name="Morgado L.N."/>
            <person name="Niskanen T."/>
            <person name="Noordeloos M.E."/>
            <person name="Ohm R.A."/>
            <person name="Ortiz-Santana B."/>
            <person name="Ovrebo C."/>
            <person name="Racz N."/>
            <person name="Riley R."/>
            <person name="Savchenko A."/>
            <person name="Shiryaev A."/>
            <person name="Soop K."/>
            <person name="Spirin V."/>
            <person name="Szebenyi C."/>
            <person name="Tomsovsky M."/>
            <person name="Tulloss R.E."/>
            <person name="Uehling J."/>
            <person name="Grigoriev I.V."/>
            <person name="Vagvolgyi C."/>
            <person name="Papp T."/>
            <person name="Martin F.M."/>
            <person name="Miettinen O."/>
            <person name="Hibbett D.S."/>
            <person name="Nagy L.G."/>
        </authorList>
    </citation>
    <scope>NUCLEOTIDE SEQUENCE [LARGE SCALE GENOMIC DNA]</scope>
    <source>
        <strain evidence="1 2">CBS 121175</strain>
    </source>
</reference>
<gene>
    <name evidence="1" type="ORF">FA15DRAFT_553227</name>
</gene>
<dbReference type="AlphaFoldDB" id="A0A5C3KC70"/>
<dbReference type="STRING" id="230819.A0A5C3KC70"/>
<feature type="non-terminal residue" evidence="1">
    <location>
        <position position="1"/>
    </location>
</feature>
<accession>A0A5C3KC70</accession>
<name>A0A5C3KC70_COPMA</name>
<proteinExistence type="predicted"/>
<feature type="non-terminal residue" evidence="1">
    <location>
        <position position="66"/>
    </location>
</feature>
<evidence type="ECO:0000313" key="1">
    <source>
        <dbReference type="EMBL" id="TFK17514.1"/>
    </source>
</evidence>
<organism evidence="1 2">
    <name type="scientific">Coprinopsis marcescibilis</name>
    <name type="common">Agaric fungus</name>
    <name type="synonym">Psathyrella marcescibilis</name>
    <dbReference type="NCBI Taxonomy" id="230819"/>
    <lineage>
        <taxon>Eukaryota</taxon>
        <taxon>Fungi</taxon>
        <taxon>Dikarya</taxon>
        <taxon>Basidiomycota</taxon>
        <taxon>Agaricomycotina</taxon>
        <taxon>Agaricomycetes</taxon>
        <taxon>Agaricomycetidae</taxon>
        <taxon>Agaricales</taxon>
        <taxon>Agaricineae</taxon>
        <taxon>Psathyrellaceae</taxon>
        <taxon>Coprinopsis</taxon>
    </lineage>
</organism>
<sequence>CAICLGRQEHDYKLCNKELLWDGSKGHARRTSDKRLINSEGQNLCFQFQLPNGCRSNTHPDKHRCS</sequence>
<protein>
    <submittedName>
        <fullName evidence="1">Uncharacterized protein</fullName>
    </submittedName>
</protein>
<dbReference type="OrthoDB" id="2158839at2759"/>
<dbReference type="EMBL" id="ML210499">
    <property type="protein sequence ID" value="TFK17514.1"/>
    <property type="molecule type" value="Genomic_DNA"/>
</dbReference>
<dbReference type="Proteomes" id="UP000307440">
    <property type="component" value="Unassembled WGS sequence"/>
</dbReference>
<keyword evidence="2" id="KW-1185">Reference proteome</keyword>
<evidence type="ECO:0000313" key="2">
    <source>
        <dbReference type="Proteomes" id="UP000307440"/>
    </source>
</evidence>